<evidence type="ECO:0000256" key="1">
    <source>
        <dbReference type="ARBA" id="ARBA00023172"/>
    </source>
</evidence>
<dbReference type="AlphaFoldDB" id="A0A2H0UQQ5"/>
<gene>
    <name evidence="3" type="ORF">COU09_00480</name>
</gene>
<dbReference type="Proteomes" id="UP000229615">
    <property type="component" value="Unassembled WGS sequence"/>
</dbReference>
<dbReference type="InterPro" id="IPR022572">
    <property type="entry name" value="DNA_rep/recomb_RecO_N"/>
</dbReference>
<accession>A0A2H0UQQ5</accession>
<comment type="caution">
    <text evidence="3">The sequence shown here is derived from an EMBL/GenBank/DDBJ whole genome shotgun (WGS) entry which is preliminary data.</text>
</comment>
<reference evidence="4" key="1">
    <citation type="submission" date="2017-09" db="EMBL/GenBank/DDBJ databases">
        <title>Depth-based differentiation of microbial function through sediment-hosted aquifers and enrichment of novel symbionts in the deep terrestrial subsurface.</title>
        <authorList>
            <person name="Probst A.J."/>
            <person name="Ladd B."/>
            <person name="Jarett J.K."/>
            <person name="Geller-Mcgrath D.E."/>
            <person name="Sieber C.M.K."/>
            <person name="Emerson J.B."/>
            <person name="Anantharaman K."/>
            <person name="Thomas B.C."/>
            <person name="Malmstrom R."/>
            <person name="Stieglmeier M."/>
            <person name="Klingl A."/>
            <person name="Woyke T."/>
            <person name="Ryan C.M."/>
            <person name="Banfield J.F."/>
        </authorList>
    </citation>
    <scope>NUCLEOTIDE SEQUENCE [LARGE SCALE GENOMIC DNA]</scope>
</reference>
<feature type="domain" description="DNA replication/recombination mediator RecO N-terminal" evidence="2">
    <location>
        <begin position="18"/>
        <end position="89"/>
    </location>
</feature>
<evidence type="ECO:0000259" key="2">
    <source>
        <dbReference type="Pfam" id="PF11967"/>
    </source>
</evidence>
<protein>
    <recommendedName>
        <fullName evidence="2">DNA replication/recombination mediator RecO N-terminal domain-containing protein</fullName>
    </recommendedName>
</protein>
<organism evidence="3 4">
    <name type="scientific">Candidatus Harrisonbacteria bacterium CG10_big_fil_rev_8_21_14_0_10_44_23</name>
    <dbReference type="NCBI Taxonomy" id="1974585"/>
    <lineage>
        <taxon>Bacteria</taxon>
        <taxon>Candidatus Harrisoniibacteriota</taxon>
    </lineage>
</organism>
<evidence type="ECO:0000313" key="3">
    <source>
        <dbReference type="EMBL" id="PIR88759.1"/>
    </source>
</evidence>
<dbReference type="Pfam" id="PF11967">
    <property type="entry name" value="RecO_N"/>
    <property type="match status" value="1"/>
</dbReference>
<keyword evidence="1" id="KW-0233">DNA recombination</keyword>
<sequence length="185" mass="21440">MWSLRPCGFKSRPGHKDMNDISLNAYVVDKYPSGEIDERVVLFTREFGKLSGFLKSGRKINGKLSAHLQILNKVVVRIVEKNKIQVVDALKQRSLESERGRALTFFRLLNQLVSEGEPDLRIWDLLEKEDIDIRKLLKFSGFDPEHANCARCEIDRINYFLSSDQLFYCDKCLKEGDRNGWVFPV</sequence>
<name>A0A2H0UQQ5_9BACT</name>
<dbReference type="GO" id="GO:0006310">
    <property type="term" value="P:DNA recombination"/>
    <property type="evidence" value="ECO:0007669"/>
    <property type="project" value="UniProtKB-KW"/>
</dbReference>
<dbReference type="SUPFAM" id="SSF50249">
    <property type="entry name" value="Nucleic acid-binding proteins"/>
    <property type="match status" value="1"/>
</dbReference>
<dbReference type="SUPFAM" id="SSF57863">
    <property type="entry name" value="ArfGap/RecO-like zinc finger"/>
    <property type="match status" value="1"/>
</dbReference>
<dbReference type="InterPro" id="IPR037278">
    <property type="entry name" value="ARFGAP/RecO"/>
</dbReference>
<dbReference type="Gene3D" id="2.40.50.140">
    <property type="entry name" value="Nucleic acid-binding proteins"/>
    <property type="match status" value="1"/>
</dbReference>
<dbReference type="InterPro" id="IPR012340">
    <property type="entry name" value="NA-bd_OB-fold"/>
</dbReference>
<evidence type="ECO:0000313" key="4">
    <source>
        <dbReference type="Proteomes" id="UP000229615"/>
    </source>
</evidence>
<proteinExistence type="predicted"/>
<dbReference type="EMBL" id="PFBB01000005">
    <property type="protein sequence ID" value="PIR88759.1"/>
    <property type="molecule type" value="Genomic_DNA"/>
</dbReference>